<evidence type="ECO:0000256" key="1">
    <source>
        <dbReference type="ARBA" id="ARBA00022723"/>
    </source>
</evidence>
<dbReference type="InterPro" id="IPR012337">
    <property type="entry name" value="RNaseH-like_sf"/>
</dbReference>
<dbReference type="InterPro" id="IPR013103">
    <property type="entry name" value="RVT_2"/>
</dbReference>
<gene>
    <name evidence="5" type="primary">POLX_3001</name>
    <name evidence="5" type="ORF">CK203_031968</name>
</gene>
<keyword evidence="2" id="KW-0378">Hydrolase</keyword>
<feature type="compositionally biased region" description="Polar residues" evidence="3">
    <location>
        <begin position="14"/>
        <end position="24"/>
    </location>
</feature>
<dbReference type="PANTHER" id="PTHR42648">
    <property type="entry name" value="TRANSPOSASE, PUTATIVE-RELATED"/>
    <property type="match status" value="1"/>
</dbReference>
<sequence length="496" mass="57016">MKNFKKSGSEKQKNGNGNAKNTNLKYYHCNKKGHKRVDYFKFKNWLEKKKKEQEKADALEMFKVFRTEVEKQLGKVIKIVRSDRGDNGTVARYTMFGSPKQNGVAERHNHTLMEMKRSVMSRSKSNLHSEPCSYYSKGNKFYCSTHGTRVIEFQVVKFIELDVADSIPFQSNERVEPIDVISLPLLVSNANLDVEAFDYGIQQGVATVNFPTIKITPIIDEISLVEMRRSQRTRRPVFSNDYYVYLEEGEYDIGEEVDLTTYCEALNSDKANREGIDFTKTFSPVSTKDSFRLVMALVAHFDLELHQMDVKTAFLNGDLSEEVYMSQPEGFKENGKENMVNGSKYIFMVLYIDDILLASSDVNLFNDTKHILSANFNMKDLRESSFMLGIEIYHDRSQNLLRLSQRAYINRVLKRFNMQTCKAGDVPVVKGDKLSNEQCPKNDLEKDAMKTIPCASVVGSLMYAQVSVFYSKNNKISTRSKHMEIKYLTINDLVKK</sequence>
<dbReference type="SUPFAM" id="SSF53098">
    <property type="entry name" value="Ribonuclease H-like"/>
    <property type="match status" value="1"/>
</dbReference>
<evidence type="ECO:0000313" key="6">
    <source>
        <dbReference type="Proteomes" id="UP000288805"/>
    </source>
</evidence>
<evidence type="ECO:0000259" key="4">
    <source>
        <dbReference type="Pfam" id="PF07727"/>
    </source>
</evidence>
<feature type="region of interest" description="Disordered" evidence="3">
    <location>
        <begin position="1"/>
        <end position="24"/>
    </location>
</feature>
<organism evidence="5 6">
    <name type="scientific">Vitis vinifera</name>
    <name type="common">Grape</name>
    <dbReference type="NCBI Taxonomy" id="29760"/>
    <lineage>
        <taxon>Eukaryota</taxon>
        <taxon>Viridiplantae</taxon>
        <taxon>Streptophyta</taxon>
        <taxon>Embryophyta</taxon>
        <taxon>Tracheophyta</taxon>
        <taxon>Spermatophyta</taxon>
        <taxon>Magnoliopsida</taxon>
        <taxon>eudicotyledons</taxon>
        <taxon>Gunneridae</taxon>
        <taxon>Pentapetalae</taxon>
        <taxon>rosids</taxon>
        <taxon>Vitales</taxon>
        <taxon>Vitaceae</taxon>
        <taxon>Viteae</taxon>
        <taxon>Vitis</taxon>
    </lineage>
</organism>
<dbReference type="AlphaFoldDB" id="A0A438FNC3"/>
<dbReference type="EMBL" id="QGNW01000841">
    <property type="protein sequence ID" value="RVW61411.1"/>
    <property type="molecule type" value="Genomic_DNA"/>
</dbReference>
<evidence type="ECO:0000313" key="5">
    <source>
        <dbReference type="EMBL" id="RVW61411.1"/>
    </source>
</evidence>
<evidence type="ECO:0000256" key="2">
    <source>
        <dbReference type="ARBA" id="ARBA00022801"/>
    </source>
</evidence>
<protein>
    <submittedName>
        <fullName evidence="5">Retrovirus-related Pol polyprotein from transposon TNT 1-94</fullName>
    </submittedName>
</protein>
<dbReference type="InterPro" id="IPR043502">
    <property type="entry name" value="DNA/RNA_pol_sf"/>
</dbReference>
<proteinExistence type="predicted"/>
<dbReference type="GO" id="GO:0016787">
    <property type="term" value="F:hydrolase activity"/>
    <property type="evidence" value="ECO:0007669"/>
    <property type="project" value="UniProtKB-KW"/>
</dbReference>
<comment type="caution">
    <text evidence="5">The sequence shown here is derived from an EMBL/GenBank/DDBJ whole genome shotgun (WGS) entry which is preliminary data.</text>
</comment>
<keyword evidence="1" id="KW-0479">Metal-binding</keyword>
<reference evidence="5 6" key="1">
    <citation type="journal article" date="2018" name="PLoS Genet.">
        <title>Population sequencing reveals clonal diversity and ancestral inbreeding in the grapevine cultivar Chardonnay.</title>
        <authorList>
            <person name="Roach M.J."/>
            <person name="Johnson D.L."/>
            <person name="Bohlmann J."/>
            <person name="van Vuuren H.J."/>
            <person name="Jones S.J."/>
            <person name="Pretorius I.S."/>
            <person name="Schmidt S.A."/>
            <person name="Borneman A.R."/>
        </authorList>
    </citation>
    <scope>NUCLEOTIDE SEQUENCE [LARGE SCALE GENOMIC DNA]</scope>
    <source>
        <strain evidence="6">cv. Chardonnay</strain>
        <tissue evidence="5">Leaf</tissue>
    </source>
</reference>
<dbReference type="GO" id="GO:0046872">
    <property type="term" value="F:metal ion binding"/>
    <property type="evidence" value="ECO:0007669"/>
    <property type="project" value="UniProtKB-KW"/>
</dbReference>
<dbReference type="SUPFAM" id="SSF56672">
    <property type="entry name" value="DNA/RNA polymerases"/>
    <property type="match status" value="1"/>
</dbReference>
<feature type="domain" description="Reverse transcriptase Ty1/copia-type" evidence="4">
    <location>
        <begin position="273"/>
        <end position="340"/>
    </location>
</feature>
<dbReference type="Proteomes" id="UP000288805">
    <property type="component" value="Unassembled WGS sequence"/>
</dbReference>
<accession>A0A438FNC3</accession>
<name>A0A438FNC3_VITVI</name>
<evidence type="ECO:0000256" key="3">
    <source>
        <dbReference type="SAM" id="MobiDB-lite"/>
    </source>
</evidence>
<dbReference type="Pfam" id="PF07727">
    <property type="entry name" value="RVT_2"/>
    <property type="match status" value="2"/>
</dbReference>
<feature type="domain" description="Reverse transcriptase Ty1/copia-type" evidence="4">
    <location>
        <begin position="342"/>
        <end position="429"/>
    </location>
</feature>
<dbReference type="InterPro" id="IPR039537">
    <property type="entry name" value="Retrotran_Ty1/copia-like"/>
</dbReference>
<dbReference type="PANTHER" id="PTHR42648:SF28">
    <property type="entry name" value="TRANSPOSON-ENCODED PROTEIN WITH RIBONUCLEASE H-LIKE AND RETROVIRUS ZINC FINGER-LIKE DOMAINS"/>
    <property type="match status" value="1"/>
</dbReference>